<protein>
    <submittedName>
        <fullName evidence="1">Uncharacterized protein</fullName>
    </submittedName>
</protein>
<dbReference type="VEuPathDB" id="FungiDB:ASPFODRAFT_528784"/>
<sequence>MLSVPAYCQYCTERINSLILHLSLAILFDPPPHVPSDLCNSTSIISQHWSELAFIIMRKSKKTRPVSFLGSQNALSSPLVLNSARNSDVRKKNKNKNKRPPHSWVVAVASFFTASKAKTPPPAYEISFCAMEIQPLAIRSSPSSGLFDTVAVNPVRLVLIHHYVHPSAPPEYVSSPIIVRVCCTVVHTLSC</sequence>
<evidence type="ECO:0000313" key="2">
    <source>
        <dbReference type="Proteomes" id="UP000184063"/>
    </source>
</evidence>
<name>A0A1M3TN78_ASPLC</name>
<dbReference type="Proteomes" id="UP000184063">
    <property type="component" value="Unassembled WGS sequence"/>
</dbReference>
<dbReference type="EMBL" id="KV878239">
    <property type="protein sequence ID" value="OJZ88082.1"/>
    <property type="molecule type" value="Genomic_DNA"/>
</dbReference>
<reference evidence="2" key="1">
    <citation type="journal article" date="2017" name="Genome Biol.">
        <title>Comparative genomics reveals high biological diversity and specific adaptations in the industrially and medically important fungal genus Aspergillus.</title>
        <authorList>
            <person name="de Vries R.P."/>
            <person name="Riley R."/>
            <person name="Wiebenga A."/>
            <person name="Aguilar-Osorio G."/>
            <person name="Amillis S."/>
            <person name="Uchima C.A."/>
            <person name="Anderluh G."/>
            <person name="Asadollahi M."/>
            <person name="Askin M."/>
            <person name="Barry K."/>
            <person name="Battaglia E."/>
            <person name="Bayram O."/>
            <person name="Benocci T."/>
            <person name="Braus-Stromeyer S.A."/>
            <person name="Caldana C."/>
            <person name="Canovas D."/>
            <person name="Cerqueira G.C."/>
            <person name="Chen F."/>
            <person name="Chen W."/>
            <person name="Choi C."/>
            <person name="Clum A."/>
            <person name="Dos Santos R.A."/>
            <person name="Damasio A.R."/>
            <person name="Diallinas G."/>
            <person name="Emri T."/>
            <person name="Fekete E."/>
            <person name="Flipphi M."/>
            <person name="Freyberg S."/>
            <person name="Gallo A."/>
            <person name="Gournas C."/>
            <person name="Habgood R."/>
            <person name="Hainaut M."/>
            <person name="Harispe M.L."/>
            <person name="Henrissat B."/>
            <person name="Hilden K.S."/>
            <person name="Hope R."/>
            <person name="Hossain A."/>
            <person name="Karabika E."/>
            <person name="Karaffa L."/>
            <person name="Karanyi Z."/>
            <person name="Krasevec N."/>
            <person name="Kuo A."/>
            <person name="Kusch H."/>
            <person name="LaButti K."/>
            <person name="Lagendijk E.L."/>
            <person name="Lapidus A."/>
            <person name="Levasseur A."/>
            <person name="Lindquist E."/>
            <person name="Lipzen A."/>
            <person name="Logrieco A.F."/>
            <person name="MacCabe A."/>
            <person name="Maekelae M.R."/>
            <person name="Malavazi I."/>
            <person name="Melin P."/>
            <person name="Meyer V."/>
            <person name="Mielnichuk N."/>
            <person name="Miskei M."/>
            <person name="Molnar A.P."/>
            <person name="Mule G."/>
            <person name="Ngan C.Y."/>
            <person name="Orejas M."/>
            <person name="Orosz E."/>
            <person name="Ouedraogo J.P."/>
            <person name="Overkamp K.M."/>
            <person name="Park H.-S."/>
            <person name="Perrone G."/>
            <person name="Piumi F."/>
            <person name="Punt P.J."/>
            <person name="Ram A.F."/>
            <person name="Ramon A."/>
            <person name="Rauscher S."/>
            <person name="Record E."/>
            <person name="Riano-Pachon D.M."/>
            <person name="Robert V."/>
            <person name="Roehrig J."/>
            <person name="Ruller R."/>
            <person name="Salamov A."/>
            <person name="Salih N.S."/>
            <person name="Samson R.A."/>
            <person name="Sandor E."/>
            <person name="Sanguinetti M."/>
            <person name="Schuetze T."/>
            <person name="Sepcic K."/>
            <person name="Shelest E."/>
            <person name="Sherlock G."/>
            <person name="Sophianopoulou V."/>
            <person name="Squina F.M."/>
            <person name="Sun H."/>
            <person name="Susca A."/>
            <person name="Todd R.B."/>
            <person name="Tsang A."/>
            <person name="Unkles S.E."/>
            <person name="van de Wiele N."/>
            <person name="van Rossen-Uffink D."/>
            <person name="Oliveira J.V."/>
            <person name="Vesth T.C."/>
            <person name="Visser J."/>
            <person name="Yu J.-H."/>
            <person name="Zhou M."/>
            <person name="Andersen M.R."/>
            <person name="Archer D.B."/>
            <person name="Baker S.E."/>
            <person name="Benoit I."/>
            <person name="Brakhage A.A."/>
            <person name="Braus G.H."/>
            <person name="Fischer R."/>
            <person name="Frisvad J.C."/>
            <person name="Goldman G.H."/>
            <person name="Houbraken J."/>
            <person name="Oakley B."/>
            <person name="Pocsi I."/>
            <person name="Scazzocchio C."/>
            <person name="Seiboth B."/>
            <person name="vanKuyk P.A."/>
            <person name="Wortman J."/>
            <person name="Dyer P.S."/>
            <person name="Grigoriev I.V."/>
        </authorList>
    </citation>
    <scope>NUCLEOTIDE SEQUENCE [LARGE SCALE GENOMIC DNA]</scope>
    <source>
        <strain evidence="2">CBS 106.47</strain>
    </source>
</reference>
<evidence type="ECO:0000313" key="1">
    <source>
        <dbReference type="EMBL" id="OJZ88082.1"/>
    </source>
</evidence>
<proteinExistence type="predicted"/>
<organism evidence="1 2">
    <name type="scientific">Aspergillus luchuensis (strain CBS 106.47)</name>
    <dbReference type="NCBI Taxonomy" id="1137211"/>
    <lineage>
        <taxon>Eukaryota</taxon>
        <taxon>Fungi</taxon>
        <taxon>Dikarya</taxon>
        <taxon>Ascomycota</taxon>
        <taxon>Pezizomycotina</taxon>
        <taxon>Eurotiomycetes</taxon>
        <taxon>Eurotiomycetidae</taxon>
        <taxon>Eurotiales</taxon>
        <taxon>Aspergillaceae</taxon>
        <taxon>Aspergillus</taxon>
        <taxon>Aspergillus subgen. Circumdati</taxon>
    </lineage>
</organism>
<accession>A0A1M3TN78</accession>
<gene>
    <name evidence="1" type="ORF">ASPFODRAFT_528784</name>
</gene>
<dbReference type="AlphaFoldDB" id="A0A1M3TN78"/>